<evidence type="ECO:0000313" key="9">
    <source>
        <dbReference type="EMBL" id="QIE89783.1"/>
    </source>
</evidence>
<feature type="domain" description="Acyl-CoA dehydrogenase/oxidase C-terminal" evidence="6">
    <location>
        <begin position="606"/>
        <end position="733"/>
    </location>
</feature>
<dbReference type="PANTHER" id="PTHR43292">
    <property type="entry name" value="ACYL-COA DEHYDROGENASE"/>
    <property type="match status" value="1"/>
</dbReference>
<evidence type="ECO:0000313" key="10">
    <source>
        <dbReference type="Proteomes" id="UP000501063"/>
    </source>
</evidence>
<dbReference type="InterPro" id="IPR009100">
    <property type="entry name" value="AcylCoA_DH/oxidase_NM_dom_sf"/>
</dbReference>
<accession>A0A6G6J3M2</accession>
<evidence type="ECO:0000256" key="2">
    <source>
        <dbReference type="ARBA" id="ARBA00009347"/>
    </source>
</evidence>
<sequence length="742" mass="80691">MNLSLSEEQLMLRESVTRLFAAESTPARIRAAETEHGGFDRRLWQSLLNLGITVMRVPTDAGGDDMGLLDAALVAEEAGRYLASVPLAESLPAARLLALLGGADALGLLERVGQGAIVTLAPSPQEPNAPLLIPAAMYSDAVLVLDGKRVFALSGAALHDSAASLGGDGSRLIASTELDCLERQHLASGDSARHTFLAAIEEWKLLKAAMLAGLSRRAVEMAAAYACERQQFGKAIGSFQGIAHPLADAITECDGAQLLVWHAASSIARCEVDAASLVSMAWWWAGQSACRAVARALHSFGGYGVSLEYDIQLYYRRARAWSLLAGNPADELDRIAERLWNDDTEHPLPDAGEATVEFGVGSTAAAFAEEVRRFFRANLDDELRTHSHHSVDGYHAGFNRQLAAAGLLFPHWPDQWGGRGKTPFDMHALQEVFEEFNWQRITGPVTNQVAQIVMRFASEEAKAEALPRFARGEALACLGFSEPSCGSDVFAARTRAIRTEDGDWLIEGQKIFTTAGNLADYCFLLARTDPEAPKHAGLTLFLVPMGLPGIEVHPVYTLQDERTNITYFSGVRVDDRYRVGAVNAGTSVMAATLELEHSGDQYRISFSNMLRHALAFARSTLRNGQPLLAEPQVRRCLARVAVHTTVAKDLCYRATWSVQAQAPNRAAYGPMSKLFSTEQYQRDAAELMEVLAPWSLFPSEHGVGLVELGYRQSIGMTIYGGTSEIHRSLIAEQGLGMPRSRT</sequence>
<comment type="cofactor">
    <cofactor evidence="1">
        <name>FAD</name>
        <dbReference type="ChEBI" id="CHEBI:57692"/>
    </cofactor>
</comment>
<dbReference type="Gene3D" id="1.20.140.10">
    <property type="entry name" value="Butyryl-CoA Dehydrogenase, subunit A, domain 3"/>
    <property type="match status" value="2"/>
</dbReference>
<dbReference type="Gene3D" id="2.40.110.10">
    <property type="entry name" value="Butyryl-CoA Dehydrogenase, subunit A, domain 2"/>
    <property type="match status" value="1"/>
</dbReference>
<comment type="similarity">
    <text evidence="2">Belongs to the acyl-CoA dehydrogenase family.</text>
</comment>
<protein>
    <submittedName>
        <fullName evidence="9">Acyl-CoA dehydrogenase</fullName>
    </submittedName>
</protein>
<dbReference type="KEGG" id="pnt:G5B91_27395"/>
<dbReference type="Gene3D" id="1.10.540.10">
    <property type="entry name" value="Acyl-CoA dehydrogenase/oxidase, N-terminal domain"/>
    <property type="match status" value="2"/>
</dbReference>
<dbReference type="InterPro" id="IPR052161">
    <property type="entry name" value="Mycobact_Acyl-CoA_DH"/>
</dbReference>
<dbReference type="PANTHER" id="PTHR43292:SF3">
    <property type="entry name" value="ACYL-COA DEHYDROGENASE FADE29"/>
    <property type="match status" value="1"/>
</dbReference>
<dbReference type="InterPro" id="IPR037069">
    <property type="entry name" value="AcylCoA_DH/ox_N_sf"/>
</dbReference>
<reference evidence="9 10" key="1">
    <citation type="submission" date="2020-02" db="EMBL/GenBank/DDBJ databases">
        <title>Integrative conjugative elements (ICEs) and plasmids drive adaptation of Pseudomonas nitroreducens strain HBP1 to wastewater environment.</title>
        <authorList>
            <person name="Sentchilo V."/>
            <person name="Carraro N."/>
            <person name="Bertelli C."/>
            <person name="van der Meer J.R."/>
        </authorList>
    </citation>
    <scope>NUCLEOTIDE SEQUENCE [LARGE SCALE GENOMIC DNA]</scope>
    <source>
        <strain evidence="9 10">HBP1</strain>
    </source>
</reference>
<evidence type="ECO:0000256" key="3">
    <source>
        <dbReference type="ARBA" id="ARBA00022630"/>
    </source>
</evidence>
<evidence type="ECO:0000259" key="7">
    <source>
        <dbReference type="Pfam" id="PF02770"/>
    </source>
</evidence>
<evidence type="ECO:0000259" key="8">
    <source>
        <dbReference type="Pfam" id="PF02771"/>
    </source>
</evidence>
<dbReference type="EMBL" id="CP049140">
    <property type="protein sequence ID" value="QIE89783.1"/>
    <property type="molecule type" value="Genomic_DNA"/>
</dbReference>
<keyword evidence="3" id="KW-0285">Flavoprotein</keyword>
<dbReference type="InterPro" id="IPR036250">
    <property type="entry name" value="AcylCo_DH-like_C"/>
</dbReference>
<name>A0A6G6J3M2_PSENT</name>
<dbReference type="RefSeq" id="WP_024764246.1">
    <property type="nucleotide sequence ID" value="NZ_CP049140.1"/>
</dbReference>
<proteinExistence type="inferred from homology"/>
<evidence type="ECO:0000256" key="4">
    <source>
        <dbReference type="ARBA" id="ARBA00022827"/>
    </source>
</evidence>
<dbReference type="Proteomes" id="UP000501063">
    <property type="component" value="Chromosome"/>
</dbReference>
<dbReference type="SUPFAM" id="SSF47203">
    <property type="entry name" value="Acyl-CoA dehydrogenase C-terminal domain-like"/>
    <property type="match status" value="2"/>
</dbReference>
<dbReference type="Pfam" id="PF02771">
    <property type="entry name" value="Acyl-CoA_dh_N"/>
    <property type="match status" value="2"/>
</dbReference>
<feature type="domain" description="Acyl-CoA oxidase/dehydrogenase middle" evidence="7">
    <location>
        <begin position="477"/>
        <end position="557"/>
    </location>
</feature>
<dbReference type="InterPro" id="IPR046373">
    <property type="entry name" value="Acyl-CoA_Oxase/DH_mid-dom_sf"/>
</dbReference>
<dbReference type="GO" id="GO:0005886">
    <property type="term" value="C:plasma membrane"/>
    <property type="evidence" value="ECO:0007669"/>
    <property type="project" value="TreeGrafter"/>
</dbReference>
<feature type="domain" description="Acyl-CoA dehydrogenase/oxidase N-terminal" evidence="8">
    <location>
        <begin position="6"/>
        <end position="88"/>
    </location>
</feature>
<dbReference type="GO" id="GO:0050660">
    <property type="term" value="F:flavin adenine dinucleotide binding"/>
    <property type="evidence" value="ECO:0007669"/>
    <property type="project" value="InterPro"/>
</dbReference>
<feature type="domain" description="Acyl-CoA dehydrogenase/oxidase N-terminal" evidence="8">
    <location>
        <begin position="365"/>
        <end position="473"/>
    </location>
</feature>
<dbReference type="SUPFAM" id="SSF56645">
    <property type="entry name" value="Acyl-CoA dehydrogenase NM domain-like"/>
    <property type="match status" value="2"/>
</dbReference>
<evidence type="ECO:0000256" key="1">
    <source>
        <dbReference type="ARBA" id="ARBA00001974"/>
    </source>
</evidence>
<keyword evidence="5" id="KW-0560">Oxidoreductase</keyword>
<dbReference type="AlphaFoldDB" id="A0A6G6J3M2"/>
<gene>
    <name evidence="9" type="ORF">G5B91_27395</name>
</gene>
<evidence type="ECO:0000259" key="6">
    <source>
        <dbReference type="Pfam" id="PF00441"/>
    </source>
</evidence>
<dbReference type="InterPro" id="IPR006091">
    <property type="entry name" value="Acyl-CoA_Oxase/DH_mid-dom"/>
</dbReference>
<feature type="domain" description="Acyl-CoA dehydrogenase/oxidase C-terminal" evidence="6">
    <location>
        <begin position="205"/>
        <end position="339"/>
    </location>
</feature>
<keyword evidence="4" id="KW-0274">FAD</keyword>
<organism evidence="9 10">
    <name type="scientific">Pseudomonas nitroreducens</name>
    <dbReference type="NCBI Taxonomy" id="46680"/>
    <lineage>
        <taxon>Bacteria</taxon>
        <taxon>Pseudomonadati</taxon>
        <taxon>Pseudomonadota</taxon>
        <taxon>Gammaproteobacteria</taxon>
        <taxon>Pseudomonadales</taxon>
        <taxon>Pseudomonadaceae</taxon>
        <taxon>Pseudomonas</taxon>
    </lineage>
</organism>
<dbReference type="InterPro" id="IPR009075">
    <property type="entry name" value="AcylCo_DH/oxidase_C"/>
</dbReference>
<dbReference type="GO" id="GO:0016627">
    <property type="term" value="F:oxidoreductase activity, acting on the CH-CH group of donors"/>
    <property type="evidence" value="ECO:0007669"/>
    <property type="project" value="InterPro"/>
</dbReference>
<dbReference type="Pfam" id="PF02770">
    <property type="entry name" value="Acyl-CoA_dh_M"/>
    <property type="match status" value="1"/>
</dbReference>
<dbReference type="InterPro" id="IPR013786">
    <property type="entry name" value="AcylCoA_DH/ox_N"/>
</dbReference>
<dbReference type="Pfam" id="PF00441">
    <property type="entry name" value="Acyl-CoA_dh_1"/>
    <property type="match status" value="2"/>
</dbReference>
<evidence type="ECO:0000256" key="5">
    <source>
        <dbReference type="ARBA" id="ARBA00023002"/>
    </source>
</evidence>